<feature type="transmembrane region" description="Helical" evidence="1">
    <location>
        <begin position="140"/>
        <end position="162"/>
    </location>
</feature>
<feature type="domain" description="Urease accessory protein UreH-like transmembrane" evidence="2">
    <location>
        <begin position="12"/>
        <end position="218"/>
    </location>
</feature>
<keyword evidence="1" id="KW-1133">Transmembrane helix</keyword>
<keyword evidence="1" id="KW-0472">Membrane</keyword>
<name>A0A3B1B6M2_9ZZZZ</name>
<evidence type="ECO:0000313" key="3">
    <source>
        <dbReference type="EMBL" id="VAX13956.1"/>
    </source>
</evidence>
<organism evidence="3">
    <name type="scientific">hydrothermal vent metagenome</name>
    <dbReference type="NCBI Taxonomy" id="652676"/>
    <lineage>
        <taxon>unclassified sequences</taxon>
        <taxon>metagenomes</taxon>
        <taxon>ecological metagenomes</taxon>
    </lineage>
</organism>
<accession>A0A3B1B6M2</accession>
<dbReference type="PANTHER" id="PTHR42208">
    <property type="entry name" value="HEAVY METAL TRANSPORTER-RELATED"/>
    <property type="match status" value="1"/>
</dbReference>
<dbReference type="PANTHER" id="PTHR42208:SF1">
    <property type="entry name" value="HEAVY METAL TRANSPORTER"/>
    <property type="match status" value="1"/>
</dbReference>
<sequence>MMFASDFTYFSAFLVGLLGGVHCVTMCGGIVSALCFGVSPENGRVPWSYLLAYNIARISSYTLAGALMGGVSWLAGRWFDVHLWQQGLQFVAGLFMLALGLYIAGWWRGLAKVEQAGGWFWRRIEPLGRRVLPVRSVSQAFVLGLLWGWLPCGLVYSVLIWAVASGSPWQGGGLLLSFGLGTLPNLLAMGAFALALRTLVQRSWLRRLAGGLIIGFGLLSLWRNISG</sequence>
<dbReference type="InterPro" id="IPR039447">
    <property type="entry name" value="UreH-like_TM_dom"/>
</dbReference>
<protein>
    <submittedName>
        <fullName evidence="3">Heavy-metal-associated domain (N-terminus) and membrane-bounded cytochrome biogenesis cycZ-like domain, possible membrane copper tolerance protein</fullName>
    </submittedName>
</protein>
<feature type="transmembrane region" description="Helical" evidence="1">
    <location>
        <begin position="50"/>
        <end position="75"/>
    </location>
</feature>
<evidence type="ECO:0000259" key="2">
    <source>
        <dbReference type="Pfam" id="PF13386"/>
    </source>
</evidence>
<reference evidence="3" key="1">
    <citation type="submission" date="2018-06" db="EMBL/GenBank/DDBJ databases">
        <authorList>
            <person name="Zhirakovskaya E."/>
        </authorList>
    </citation>
    <scope>NUCLEOTIDE SEQUENCE</scope>
</reference>
<gene>
    <name evidence="3" type="ORF">MNBD_GAMMA24-348</name>
</gene>
<dbReference type="AlphaFoldDB" id="A0A3B1B6M2"/>
<keyword evidence="1" id="KW-0812">Transmembrane</keyword>
<evidence type="ECO:0000256" key="1">
    <source>
        <dbReference type="SAM" id="Phobius"/>
    </source>
</evidence>
<feature type="transmembrane region" description="Helical" evidence="1">
    <location>
        <begin position="12"/>
        <end position="38"/>
    </location>
</feature>
<feature type="transmembrane region" description="Helical" evidence="1">
    <location>
        <begin position="174"/>
        <end position="196"/>
    </location>
</feature>
<feature type="transmembrane region" description="Helical" evidence="1">
    <location>
        <begin position="208"/>
        <end position="225"/>
    </location>
</feature>
<dbReference type="EMBL" id="UOFZ01000148">
    <property type="protein sequence ID" value="VAX13956.1"/>
    <property type="molecule type" value="Genomic_DNA"/>
</dbReference>
<proteinExistence type="predicted"/>
<dbReference type="Pfam" id="PF13386">
    <property type="entry name" value="DsbD_2"/>
    <property type="match status" value="1"/>
</dbReference>
<feature type="transmembrane region" description="Helical" evidence="1">
    <location>
        <begin position="87"/>
        <end position="107"/>
    </location>
</feature>